<keyword evidence="5" id="KW-0255">Endonuclease</keyword>
<keyword evidence="12" id="KW-0233">DNA recombination</keyword>
<name>A0A9Q3BHA8_9BASI</name>
<evidence type="ECO:0000313" key="17">
    <source>
        <dbReference type="Proteomes" id="UP000765509"/>
    </source>
</evidence>
<evidence type="ECO:0000256" key="7">
    <source>
        <dbReference type="ARBA" id="ARBA00022842"/>
    </source>
</evidence>
<dbReference type="AlphaFoldDB" id="A0A9Q3BHA8"/>
<dbReference type="GO" id="GO:0003964">
    <property type="term" value="F:RNA-directed DNA polymerase activity"/>
    <property type="evidence" value="ECO:0007669"/>
    <property type="project" value="UniProtKB-KW"/>
</dbReference>
<dbReference type="Gene3D" id="3.30.420.10">
    <property type="entry name" value="Ribonuclease H-like superfamily/Ribonuclease H"/>
    <property type="match status" value="1"/>
</dbReference>
<dbReference type="GO" id="GO:0016787">
    <property type="term" value="F:hydrolase activity"/>
    <property type="evidence" value="ECO:0007669"/>
    <property type="project" value="UniProtKB-KW"/>
</dbReference>
<keyword evidence="8" id="KW-0694">RNA-binding</keyword>
<comment type="catalytic activity">
    <reaction evidence="14">
        <text>DNA(n) + a 2'-deoxyribonucleoside 5'-triphosphate = DNA(n+1) + diphosphate</text>
        <dbReference type="Rhea" id="RHEA:22508"/>
        <dbReference type="Rhea" id="RHEA-COMP:17339"/>
        <dbReference type="Rhea" id="RHEA-COMP:17340"/>
        <dbReference type="ChEBI" id="CHEBI:33019"/>
        <dbReference type="ChEBI" id="CHEBI:61560"/>
        <dbReference type="ChEBI" id="CHEBI:173112"/>
        <dbReference type="EC" id="2.7.7.7"/>
    </reaction>
</comment>
<dbReference type="GO" id="GO:0003887">
    <property type="term" value="F:DNA-directed DNA polymerase activity"/>
    <property type="evidence" value="ECO:0007669"/>
    <property type="project" value="UniProtKB-KW"/>
</dbReference>
<dbReference type="InterPro" id="IPR001584">
    <property type="entry name" value="Integrase_cat-core"/>
</dbReference>
<dbReference type="InterPro" id="IPR012337">
    <property type="entry name" value="RNaseH-like_sf"/>
</dbReference>
<keyword evidence="10" id="KW-0695">RNA-directed DNA polymerase</keyword>
<dbReference type="PROSITE" id="PS50994">
    <property type="entry name" value="INTEGRASE"/>
    <property type="match status" value="1"/>
</dbReference>
<keyword evidence="6" id="KW-0378">Hydrolase</keyword>
<dbReference type="Pfam" id="PF00665">
    <property type="entry name" value="rve"/>
    <property type="match status" value="1"/>
</dbReference>
<evidence type="ECO:0000256" key="10">
    <source>
        <dbReference type="ARBA" id="ARBA00022918"/>
    </source>
</evidence>
<keyword evidence="3" id="KW-0540">Nuclease</keyword>
<protein>
    <recommendedName>
        <fullName evidence="15">Integrase catalytic domain-containing protein</fullName>
    </recommendedName>
</protein>
<evidence type="ECO:0000313" key="16">
    <source>
        <dbReference type="EMBL" id="MBW0465262.1"/>
    </source>
</evidence>
<dbReference type="GO" id="GO:0046872">
    <property type="term" value="F:metal ion binding"/>
    <property type="evidence" value="ECO:0007669"/>
    <property type="project" value="UniProtKB-KW"/>
</dbReference>
<dbReference type="Proteomes" id="UP000765509">
    <property type="component" value="Unassembled WGS sequence"/>
</dbReference>
<dbReference type="GO" id="GO:0015074">
    <property type="term" value="P:DNA integration"/>
    <property type="evidence" value="ECO:0007669"/>
    <property type="project" value="UniProtKB-KW"/>
</dbReference>
<evidence type="ECO:0000259" key="15">
    <source>
        <dbReference type="PROSITE" id="PS50994"/>
    </source>
</evidence>
<evidence type="ECO:0000256" key="11">
    <source>
        <dbReference type="ARBA" id="ARBA00022932"/>
    </source>
</evidence>
<dbReference type="GO" id="GO:0006310">
    <property type="term" value="P:DNA recombination"/>
    <property type="evidence" value="ECO:0007669"/>
    <property type="project" value="UniProtKB-KW"/>
</dbReference>
<evidence type="ECO:0000256" key="4">
    <source>
        <dbReference type="ARBA" id="ARBA00022723"/>
    </source>
</evidence>
<dbReference type="EMBL" id="AVOT02000994">
    <property type="protein sequence ID" value="MBW0465262.1"/>
    <property type="molecule type" value="Genomic_DNA"/>
</dbReference>
<comment type="caution">
    <text evidence="16">The sequence shown here is derived from an EMBL/GenBank/DDBJ whole genome shotgun (WGS) entry which is preliminary data.</text>
</comment>
<dbReference type="GO" id="GO:0004519">
    <property type="term" value="F:endonuclease activity"/>
    <property type="evidence" value="ECO:0007669"/>
    <property type="project" value="UniProtKB-KW"/>
</dbReference>
<accession>A0A9Q3BHA8</accession>
<keyword evidence="2" id="KW-0548">Nucleotidyltransferase</keyword>
<keyword evidence="11" id="KW-0808">Transferase</keyword>
<keyword evidence="7" id="KW-0460">Magnesium</keyword>
<evidence type="ECO:0000256" key="8">
    <source>
        <dbReference type="ARBA" id="ARBA00022884"/>
    </source>
</evidence>
<evidence type="ECO:0000256" key="6">
    <source>
        <dbReference type="ARBA" id="ARBA00022801"/>
    </source>
</evidence>
<evidence type="ECO:0000256" key="5">
    <source>
        <dbReference type="ARBA" id="ARBA00022759"/>
    </source>
</evidence>
<dbReference type="GO" id="GO:0003723">
    <property type="term" value="F:RNA binding"/>
    <property type="evidence" value="ECO:0007669"/>
    <property type="project" value="UniProtKB-KW"/>
</dbReference>
<dbReference type="GO" id="GO:0005634">
    <property type="term" value="C:nucleus"/>
    <property type="evidence" value="ECO:0007669"/>
    <property type="project" value="UniProtKB-ARBA"/>
</dbReference>
<reference evidence="16" key="1">
    <citation type="submission" date="2021-03" db="EMBL/GenBank/DDBJ databases">
        <title>Draft genome sequence of rust myrtle Austropuccinia psidii MF-1, a brazilian biotype.</title>
        <authorList>
            <person name="Quecine M.C."/>
            <person name="Pachon D.M.R."/>
            <person name="Bonatelli M.L."/>
            <person name="Correr F.H."/>
            <person name="Franceschini L.M."/>
            <person name="Leite T.F."/>
            <person name="Margarido G.R.A."/>
            <person name="Almeida C.A."/>
            <person name="Ferrarezi J.A."/>
            <person name="Labate C.A."/>
        </authorList>
    </citation>
    <scope>NUCLEOTIDE SEQUENCE</scope>
    <source>
        <strain evidence="16">MF-1</strain>
    </source>
</reference>
<organism evidence="16 17">
    <name type="scientific">Austropuccinia psidii MF-1</name>
    <dbReference type="NCBI Taxonomy" id="1389203"/>
    <lineage>
        <taxon>Eukaryota</taxon>
        <taxon>Fungi</taxon>
        <taxon>Dikarya</taxon>
        <taxon>Basidiomycota</taxon>
        <taxon>Pucciniomycotina</taxon>
        <taxon>Pucciniomycetes</taxon>
        <taxon>Pucciniales</taxon>
        <taxon>Sphaerophragmiaceae</taxon>
        <taxon>Austropuccinia</taxon>
    </lineage>
</organism>
<dbReference type="OrthoDB" id="3544839at2759"/>
<dbReference type="GO" id="GO:0032196">
    <property type="term" value="P:transposition"/>
    <property type="evidence" value="ECO:0007669"/>
    <property type="project" value="UniProtKB-KW"/>
</dbReference>
<keyword evidence="1" id="KW-0815">Transposition</keyword>
<evidence type="ECO:0000256" key="3">
    <source>
        <dbReference type="ARBA" id="ARBA00022722"/>
    </source>
</evidence>
<evidence type="ECO:0000256" key="12">
    <source>
        <dbReference type="ARBA" id="ARBA00023172"/>
    </source>
</evidence>
<comment type="catalytic activity">
    <reaction evidence="13">
        <text>DNA(n) + a 2'-deoxyribonucleoside 5'-triphosphate = DNA(n+1) + diphosphate</text>
        <dbReference type="Rhea" id="RHEA:22508"/>
        <dbReference type="Rhea" id="RHEA-COMP:17339"/>
        <dbReference type="Rhea" id="RHEA-COMP:17340"/>
        <dbReference type="ChEBI" id="CHEBI:33019"/>
        <dbReference type="ChEBI" id="CHEBI:61560"/>
        <dbReference type="ChEBI" id="CHEBI:173112"/>
        <dbReference type="EC" id="2.7.7.49"/>
    </reaction>
</comment>
<gene>
    <name evidence="16" type="ORF">O181_004977</name>
</gene>
<evidence type="ECO:0000256" key="13">
    <source>
        <dbReference type="ARBA" id="ARBA00048173"/>
    </source>
</evidence>
<dbReference type="InterPro" id="IPR039537">
    <property type="entry name" value="Retrotran_Ty1/copia-like"/>
</dbReference>
<evidence type="ECO:0000256" key="2">
    <source>
        <dbReference type="ARBA" id="ARBA00022695"/>
    </source>
</evidence>
<evidence type="ECO:0000256" key="9">
    <source>
        <dbReference type="ARBA" id="ARBA00022908"/>
    </source>
</evidence>
<evidence type="ECO:0000256" key="14">
    <source>
        <dbReference type="ARBA" id="ARBA00049244"/>
    </source>
</evidence>
<dbReference type="PANTHER" id="PTHR42648">
    <property type="entry name" value="TRANSPOSASE, PUTATIVE-RELATED"/>
    <property type="match status" value="1"/>
</dbReference>
<evidence type="ECO:0000256" key="1">
    <source>
        <dbReference type="ARBA" id="ARBA00022578"/>
    </source>
</evidence>
<dbReference type="PANTHER" id="PTHR42648:SF11">
    <property type="entry name" value="TRANSPOSON TY4-P GAG-POL POLYPROTEIN"/>
    <property type="match status" value="1"/>
</dbReference>
<keyword evidence="11" id="KW-0239">DNA-directed DNA polymerase</keyword>
<dbReference type="SUPFAM" id="SSF53098">
    <property type="entry name" value="Ribonuclease H-like"/>
    <property type="match status" value="1"/>
</dbReference>
<keyword evidence="9" id="KW-0229">DNA integration</keyword>
<keyword evidence="17" id="KW-1185">Reference proteome</keyword>
<dbReference type="InterPro" id="IPR036397">
    <property type="entry name" value="RNaseH_sf"/>
</dbReference>
<feature type="domain" description="Integrase catalytic" evidence="15">
    <location>
        <begin position="30"/>
        <end position="207"/>
    </location>
</feature>
<proteinExistence type="predicted"/>
<sequence>MWRLNAAKGLPIDPLPLADCSCESCSFVKSTHKPFACKSWNLVKALRDVIVVDLVGPFPPLVQKHLYGLVIQDHFSSLMACIPLQAKSEAVREILGWLKTFNILSGHQVKRLRSDNAGEFISNAFRDSLQQLGITHETTIPYEHHQNGKVERVICTLSEAARAIMLEKHVDVALWLWAFWNAAWVFNRILHAMGNGYWDQTKYIYSACFWLCGLCSLSFAQKRFKGQVVEADTSWCCTGCQGSLMDKLQKELLASVQLKWDSTIHSIVGIEVQQTGHEFRLSQQALIAKLVADHTNNFSPCQPLPNMMLKSEAARRVDREYLSEIGMILCVNHEMNTFLGGVCCTAAVISKTSKSIGLIEIKYLSYHEKKSGHFKNDPVPLP</sequence>
<keyword evidence="4" id="KW-0479">Metal-binding</keyword>